<evidence type="ECO:0000313" key="13">
    <source>
        <dbReference type="Proteomes" id="UP000011721"/>
    </source>
</evidence>
<comment type="pathway">
    <text evidence="9">Isoprenoid biosynthesis; isopentenyl diphosphate biosynthesis via DXP pathway; isopentenyl diphosphate from 1-deoxy-D-xylulose 5-phosphate: step 3/6.</text>
</comment>
<organism evidence="12 13">
    <name type="scientific">Desulfocapsa sulfexigens (strain DSM 10523 / SB164P1)</name>
    <dbReference type="NCBI Taxonomy" id="1167006"/>
    <lineage>
        <taxon>Bacteria</taxon>
        <taxon>Pseudomonadati</taxon>
        <taxon>Thermodesulfobacteriota</taxon>
        <taxon>Desulfobulbia</taxon>
        <taxon>Desulfobulbales</taxon>
        <taxon>Desulfocapsaceae</taxon>
        <taxon>Desulfocapsa</taxon>
    </lineage>
</organism>
<dbReference type="InterPro" id="IPR020568">
    <property type="entry name" value="Ribosomal_Su5_D2-typ_SF"/>
</dbReference>
<evidence type="ECO:0000256" key="5">
    <source>
        <dbReference type="ARBA" id="ARBA00022741"/>
    </source>
</evidence>
<dbReference type="AlphaFoldDB" id="M1PRR2"/>
<dbReference type="SUPFAM" id="SSF55060">
    <property type="entry name" value="GHMP Kinase, C-terminal domain"/>
    <property type="match status" value="1"/>
</dbReference>
<dbReference type="HAMAP" id="MF_00061">
    <property type="entry name" value="IspE"/>
    <property type="match status" value="1"/>
</dbReference>
<comment type="similarity">
    <text evidence="1 9">Belongs to the GHMP kinase family. IspE subfamily.</text>
</comment>
<evidence type="ECO:0000256" key="7">
    <source>
        <dbReference type="ARBA" id="ARBA00022840"/>
    </source>
</evidence>
<dbReference type="EMBL" id="CP003985">
    <property type="protein sequence ID" value="AGF79031.1"/>
    <property type="molecule type" value="Genomic_DNA"/>
</dbReference>
<evidence type="ECO:0000259" key="10">
    <source>
        <dbReference type="Pfam" id="PF00288"/>
    </source>
</evidence>
<dbReference type="Gene3D" id="3.30.230.10">
    <property type="match status" value="1"/>
</dbReference>
<evidence type="ECO:0000256" key="1">
    <source>
        <dbReference type="ARBA" id="ARBA00009684"/>
    </source>
</evidence>
<dbReference type="PANTHER" id="PTHR43527:SF2">
    <property type="entry name" value="4-DIPHOSPHOCYTIDYL-2-C-METHYL-D-ERYTHRITOL KINASE, CHLOROPLASTIC"/>
    <property type="match status" value="1"/>
</dbReference>
<evidence type="ECO:0000256" key="3">
    <source>
        <dbReference type="ARBA" id="ARBA00017473"/>
    </source>
</evidence>
<dbReference type="InterPro" id="IPR014721">
    <property type="entry name" value="Ribsml_uS5_D2-typ_fold_subgr"/>
</dbReference>
<comment type="function">
    <text evidence="9">Catalyzes the phosphorylation of the position 2 hydroxy group of 4-diphosphocytidyl-2C-methyl-D-erythritol.</text>
</comment>
<dbReference type="RefSeq" id="WP_015404717.1">
    <property type="nucleotide sequence ID" value="NC_020304.1"/>
</dbReference>
<dbReference type="GO" id="GO:0050515">
    <property type="term" value="F:4-(cytidine 5'-diphospho)-2-C-methyl-D-erythritol kinase activity"/>
    <property type="evidence" value="ECO:0007669"/>
    <property type="project" value="UniProtKB-UniRule"/>
</dbReference>
<dbReference type="InterPro" id="IPR013750">
    <property type="entry name" value="GHMP_kinase_C_dom"/>
</dbReference>
<evidence type="ECO:0000256" key="2">
    <source>
        <dbReference type="ARBA" id="ARBA00012052"/>
    </source>
</evidence>
<dbReference type="EC" id="2.7.1.148" evidence="2 9"/>
<dbReference type="GO" id="GO:0005524">
    <property type="term" value="F:ATP binding"/>
    <property type="evidence" value="ECO:0007669"/>
    <property type="project" value="UniProtKB-UniRule"/>
</dbReference>
<evidence type="ECO:0000259" key="11">
    <source>
        <dbReference type="Pfam" id="PF08544"/>
    </source>
</evidence>
<feature type="domain" description="GHMP kinase N-terminal" evidence="10">
    <location>
        <begin position="71"/>
        <end position="148"/>
    </location>
</feature>
<dbReference type="SUPFAM" id="SSF54211">
    <property type="entry name" value="Ribosomal protein S5 domain 2-like"/>
    <property type="match status" value="1"/>
</dbReference>
<keyword evidence="6 9" id="KW-0418">Kinase</keyword>
<proteinExistence type="inferred from homology"/>
<feature type="domain" description="GHMP kinase C-terminal" evidence="11">
    <location>
        <begin position="221"/>
        <end position="270"/>
    </location>
</feature>
<dbReference type="NCBIfam" id="NF011202">
    <property type="entry name" value="PRK14608.1"/>
    <property type="match status" value="1"/>
</dbReference>
<sequence>MKGFTETVVIKPPAKVNLSLHIIGKRSDGYHDLDSVMQKIDLTDTLTLSRCDEPGVQLYCPGSDVPEDESNLVWKAALLFLKEAGLEDSCGVSIVLEKNIPIAAGLGGGSSDAGCLLTAMNRLLQAGFSQEVLLRLAKSLGADVPFFVVPHSAVRATGIGDRMKEQESLRDCSLLLVNPGFSVSTAWVYENYTLTRMDKDSRLSDPREKGSRSGFVYPLHNDLEAVTIKRYPEIETIKRFMLDNGASSALMSGSGPTVFGVFPDLIDAENDRLHKCAAEFKRKYGKGVFVTRPVINGV</sequence>
<comment type="catalytic activity">
    <reaction evidence="9">
        <text>4-CDP-2-C-methyl-D-erythritol + ATP = 4-CDP-2-C-methyl-D-erythritol 2-phosphate + ADP + H(+)</text>
        <dbReference type="Rhea" id="RHEA:18437"/>
        <dbReference type="ChEBI" id="CHEBI:15378"/>
        <dbReference type="ChEBI" id="CHEBI:30616"/>
        <dbReference type="ChEBI" id="CHEBI:57823"/>
        <dbReference type="ChEBI" id="CHEBI:57919"/>
        <dbReference type="ChEBI" id="CHEBI:456216"/>
        <dbReference type="EC" id="2.7.1.148"/>
    </reaction>
</comment>
<keyword evidence="9" id="KW-0414">Isoprene biosynthesis</keyword>
<dbReference type="eggNOG" id="COG1947">
    <property type="taxonomic scope" value="Bacteria"/>
</dbReference>
<dbReference type="HOGENOM" id="CLU_053057_1_1_7"/>
<dbReference type="PATRIC" id="fig|1167006.5.peg.2707"/>
<evidence type="ECO:0000256" key="4">
    <source>
        <dbReference type="ARBA" id="ARBA00022679"/>
    </source>
</evidence>
<dbReference type="Pfam" id="PF00288">
    <property type="entry name" value="GHMP_kinases_N"/>
    <property type="match status" value="1"/>
</dbReference>
<name>M1PRR2_DESSD</name>
<evidence type="ECO:0000256" key="6">
    <source>
        <dbReference type="ARBA" id="ARBA00022777"/>
    </source>
</evidence>
<accession>M1PRR2</accession>
<dbReference type="InterPro" id="IPR036554">
    <property type="entry name" value="GHMP_kinase_C_sf"/>
</dbReference>
<dbReference type="InterPro" id="IPR004424">
    <property type="entry name" value="IspE"/>
</dbReference>
<protein>
    <recommendedName>
        <fullName evidence="3 9">4-diphosphocytidyl-2-C-methyl-D-erythritol kinase</fullName>
        <shortName evidence="9">CMK</shortName>
        <ecNumber evidence="2 9">2.7.1.148</ecNumber>
    </recommendedName>
    <alternativeName>
        <fullName evidence="8 9">4-(cytidine-5'-diphospho)-2-C-methyl-D-erythritol kinase</fullName>
    </alternativeName>
</protein>
<evidence type="ECO:0000256" key="8">
    <source>
        <dbReference type="ARBA" id="ARBA00032554"/>
    </source>
</evidence>
<dbReference type="Gene3D" id="3.30.70.890">
    <property type="entry name" value="GHMP kinase, C-terminal domain"/>
    <property type="match status" value="1"/>
</dbReference>
<feature type="active site" evidence="9">
    <location>
        <position position="143"/>
    </location>
</feature>
<keyword evidence="7 9" id="KW-0067">ATP-binding</keyword>
<feature type="binding site" evidence="9">
    <location>
        <begin position="101"/>
        <end position="111"/>
    </location>
    <ligand>
        <name>ATP</name>
        <dbReference type="ChEBI" id="CHEBI:30616"/>
    </ligand>
</feature>
<gene>
    <name evidence="9" type="primary">ispE</name>
    <name evidence="12" type="ordered locus">UWK_02494</name>
</gene>
<keyword evidence="13" id="KW-1185">Reference proteome</keyword>
<dbReference type="Pfam" id="PF08544">
    <property type="entry name" value="GHMP_kinases_C"/>
    <property type="match status" value="1"/>
</dbReference>
<keyword evidence="4 9" id="KW-0808">Transferase</keyword>
<dbReference type="PANTHER" id="PTHR43527">
    <property type="entry name" value="4-DIPHOSPHOCYTIDYL-2-C-METHYL-D-ERYTHRITOL KINASE, CHLOROPLASTIC"/>
    <property type="match status" value="1"/>
</dbReference>
<dbReference type="PIRSF" id="PIRSF010376">
    <property type="entry name" value="IspE"/>
    <property type="match status" value="1"/>
</dbReference>
<dbReference type="GO" id="GO:0016114">
    <property type="term" value="P:terpenoid biosynthetic process"/>
    <property type="evidence" value="ECO:0007669"/>
    <property type="project" value="UniProtKB-UniRule"/>
</dbReference>
<keyword evidence="5 9" id="KW-0547">Nucleotide-binding</keyword>
<dbReference type="NCBIfam" id="TIGR00154">
    <property type="entry name" value="ispE"/>
    <property type="match status" value="1"/>
</dbReference>
<dbReference type="InterPro" id="IPR006204">
    <property type="entry name" value="GHMP_kinase_N_dom"/>
</dbReference>
<dbReference type="KEGG" id="dsf:UWK_02494"/>
<evidence type="ECO:0000256" key="9">
    <source>
        <dbReference type="HAMAP-Rule" id="MF_00061"/>
    </source>
</evidence>
<feature type="active site" evidence="9">
    <location>
        <position position="15"/>
    </location>
</feature>
<evidence type="ECO:0000313" key="12">
    <source>
        <dbReference type="EMBL" id="AGF79031.1"/>
    </source>
</evidence>
<dbReference type="OrthoDB" id="9809438at2"/>
<dbReference type="Proteomes" id="UP000011721">
    <property type="component" value="Chromosome"/>
</dbReference>
<reference evidence="13" key="1">
    <citation type="journal article" date="2013" name="Stand. Genomic Sci.">
        <title>Complete genome sequence of Desulfocapsa sulfexigens, a marine deltaproteobacterium specialized in disproportionating inorganic sulfur compounds.</title>
        <authorList>
            <person name="Finster K.W."/>
            <person name="Kjeldsen K.U."/>
            <person name="Kube M."/>
            <person name="Reinhardt R."/>
            <person name="Mussmann M."/>
            <person name="Amann R."/>
            <person name="Schreiber L."/>
        </authorList>
    </citation>
    <scope>NUCLEOTIDE SEQUENCE [LARGE SCALE GENOMIC DNA]</scope>
    <source>
        <strain evidence="13">DSM 10523 / SB164P1</strain>
    </source>
</reference>
<dbReference type="UniPathway" id="UPA00056">
    <property type="reaction ID" value="UER00094"/>
</dbReference>
<dbReference type="STRING" id="1167006.UWK_02494"/>
<dbReference type="GO" id="GO:0019288">
    <property type="term" value="P:isopentenyl diphosphate biosynthetic process, methylerythritol 4-phosphate pathway"/>
    <property type="evidence" value="ECO:0007669"/>
    <property type="project" value="UniProtKB-UniRule"/>
</dbReference>